<proteinExistence type="predicted"/>
<gene>
    <name evidence="1" type="ORF">FMOSSE_LOCUS773</name>
</gene>
<keyword evidence="2" id="KW-1185">Reference proteome</keyword>
<name>A0A9N8YQH0_FUNMO</name>
<evidence type="ECO:0000313" key="2">
    <source>
        <dbReference type="Proteomes" id="UP000789375"/>
    </source>
</evidence>
<dbReference type="EMBL" id="CAJVPP010000081">
    <property type="protein sequence ID" value="CAG8440554.1"/>
    <property type="molecule type" value="Genomic_DNA"/>
</dbReference>
<sequence>MEEMELPIPCNIEITSQRTSYNFMWTPESSTSTIANVNALVSANSTTKREEIEVTSFSSTDSNRGQIVALAVKEACAVASSGRNHQDWDAACKLISQNKSLTNNEKRAIITLIYGKYDL</sequence>
<protein>
    <submittedName>
        <fullName evidence="1">3391_t:CDS:1</fullName>
    </submittedName>
</protein>
<dbReference type="Proteomes" id="UP000789375">
    <property type="component" value="Unassembled WGS sequence"/>
</dbReference>
<dbReference type="AlphaFoldDB" id="A0A9N8YQH0"/>
<organism evidence="1 2">
    <name type="scientific">Funneliformis mosseae</name>
    <name type="common">Endomycorrhizal fungus</name>
    <name type="synonym">Glomus mosseae</name>
    <dbReference type="NCBI Taxonomy" id="27381"/>
    <lineage>
        <taxon>Eukaryota</taxon>
        <taxon>Fungi</taxon>
        <taxon>Fungi incertae sedis</taxon>
        <taxon>Mucoromycota</taxon>
        <taxon>Glomeromycotina</taxon>
        <taxon>Glomeromycetes</taxon>
        <taxon>Glomerales</taxon>
        <taxon>Glomeraceae</taxon>
        <taxon>Funneliformis</taxon>
    </lineage>
</organism>
<evidence type="ECO:0000313" key="1">
    <source>
        <dbReference type="EMBL" id="CAG8440554.1"/>
    </source>
</evidence>
<comment type="caution">
    <text evidence="1">The sequence shown here is derived from an EMBL/GenBank/DDBJ whole genome shotgun (WGS) entry which is preliminary data.</text>
</comment>
<accession>A0A9N8YQH0</accession>
<reference evidence="1" key="1">
    <citation type="submission" date="2021-06" db="EMBL/GenBank/DDBJ databases">
        <authorList>
            <person name="Kallberg Y."/>
            <person name="Tangrot J."/>
            <person name="Rosling A."/>
        </authorList>
    </citation>
    <scope>NUCLEOTIDE SEQUENCE</scope>
    <source>
        <strain evidence="1">87-6 pot B 2015</strain>
    </source>
</reference>